<evidence type="ECO:0000313" key="1">
    <source>
        <dbReference type="EMBL" id="KAJ9096105.1"/>
    </source>
</evidence>
<gene>
    <name evidence="1" type="ORF">QFC19_007331</name>
</gene>
<reference evidence="1" key="1">
    <citation type="submission" date="2023-04" db="EMBL/GenBank/DDBJ databases">
        <title>Draft Genome sequencing of Naganishia species isolated from polar environments using Oxford Nanopore Technology.</title>
        <authorList>
            <person name="Leo P."/>
            <person name="Venkateswaran K."/>
        </authorList>
    </citation>
    <scope>NUCLEOTIDE SEQUENCE</scope>
    <source>
        <strain evidence="1">MNA-CCFEE 5261</strain>
    </source>
</reference>
<proteinExistence type="predicted"/>
<evidence type="ECO:0000313" key="2">
    <source>
        <dbReference type="Proteomes" id="UP001241377"/>
    </source>
</evidence>
<keyword evidence="2" id="KW-1185">Reference proteome</keyword>
<protein>
    <submittedName>
        <fullName evidence="1">Uncharacterized protein</fullName>
    </submittedName>
</protein>
<dbReference type="Proteomes" id="UP001241377">
    <property type="component" value="Unassembled WGS sequence"/>
</dbReference>
<dbReference type="EMBL" id="JASBWR010000096">
    <property type="protein sequence ID" value="KAJ9096105.1"/>
    <property type="molecule type" value="Genomic_DNA"/>
</dbReference>
<organism evidence="1 2">
    <name type="scientific">Naganishia cerealis</name>
    <dbReference type="NCBI Taxonomy" id="610337"/>
    <lineage>
        <taxon>Eukaryota</taxon>
        <taxon>Fungi</taxon>
        <taxon>Dikarya</taxon>
        <taxon>Basidiomycota</taxon>
        <taxon>Agaricomycotina</taxon>
        <taxon>Tremellomycetes</taxon>
        <taxon>Filobasidiales</taxon>
        <taxon>Filobasidiaceae</taxon>
        <taxon>Naganishia</taxon>
    </lineage>
</organism>
<name>A0ACC2VB08_9TREE</name>
<accession>A0ACC2VB08</accession>
<comment type="caution">
    <text evidence="1">The sequence shown here is derived from an EMBL/GenBank/DDBJ whole genome shotgun (WGS) entry which is preliminary data.</text>
</comment>
<sequence>MKAYDMEMTRLFEKARRYYQRVTQPYGHVLAIQRLYNALTSMYESQDIEQGTPPPSALSYASFPAGPGNAKPLGDNGVRNDETKEFTSFRIVHLPTHLFYEDEVFKTGHMVDHPVEDIMERVGCQFFTKELRKSDFMQVTTFEKAPHTLRLYKSPFLLGTQPGTRGVTGYLSDTVGQTPTEKKGLRGDSATGDDEAAHPGMTPNPSTERAAKKARIEEKSPLGVHANPHMQSEQGSSHPSMIGPTSTIAAQISMSTGPSTGHAPTGSSGIPGFSTPGASRQLPATAAVSGYNAQADNRGPPTPQSPFGGPHQIVPLNRSNPLPYQPQMMSNLPNLQPPRQINLPATGQPRPQGYSHAPGGFSLNTHPIKPISNTQPSYQYHAQTPGQGVPARSQLPPHGQAQGSVPPVVQVANVATPRGADKSLATLFGGPQELDRLCDTEMLPESTVNMLDRDPVTNRVFWFSGPPIHVDVPEKPKHSATYLAHLAQNRLRFALGQMMDPGTAAGEGEVVASADIVEEGKGQWSAVAEEVAHFMNAE</sequence>